<evidence type="ECO:0000313" key="3">
    <source>
        <dbReference type="Proteomes" id="UP000315017"/>
    </source>
</evidence>
<feature type="transmembrane region" description="Helical" evidence="1">
    <location>
        <begin position="7"/>
        <end position="29"/>
    </location>
</feature>
<keyword evidence="1" id="KW-0472">Membrane</keyword>
<dbReference type="Proteomes" id="UP000315017">
    <property type="component" value="Chromosome"/>
</dbReference>
<sequence length="77" mass="8993">MTNRAPLIVAIVLLILPVLYVGSYLALVLPDGERFELANSLQYLPTYRFGTASWAWRVYWPLERIDRRVRPEAWDSL</sequence>
<reference evidence="2 3" key="1">
    <citation type="submission" date="2019-02" db="EMBL/GenBank/DDBJ databases">
        <title>Deep-cultivation of Planctomycetes and their phenomic and genomic characterization uncovers novel biology.</title>
        <authorList>
            <person name="Wiegand S."/>
            <person name="Jogler M."/>
            <person name="Boedeker C."/>
            <person name="Pinto D."/>
            <person name="Vollmers J."/>
            <person name="Rivas-Marin E."/>
            <person name="Kohn T."/>
            <person name="Peeters S.H."/>
            <person name="Heuer A."/>
            <person name="Rast P."/>
            <person name="Oberbeckmann S."/>
            <person name="Bunk B."/>
            <person name="Jeske O."/>
            <person name="Meyerdierks A."/>
            <person name="Storesund J.E."/>
            <person name="Kallscheuer N."/>
            <person name="Luecker S."/>
            <person name="Lage O.M."/>
            <person name="Pohl T."/>
            <person name="Merkel B.J."/>
            <person name="Hornburger P."/>
            <person name="Mueller R.-W."/>
            <person name="Bruemmer F."/>
            <person name="Labrenz M."/>
            <person name="Spormann A.M."/>
            <person name="Op den Camp H."/>
            <person name="Overmann J."/>
            <person name="Amann R."/>
            <person name="Jetten M.S.M."/>
            <person name="Mascher T."/>
            <person name="Medema M.H."/>
            <person name="Devos D.P."/>
            <person name="Kaster A.-K."/>
            <person name="Ovreas L."/>
            <person name="Rohde M."/>
            <person name="Galperin M.Y."/>
            <person name="Jogler C."/>
        </authorList>
    </citation>
    <scope>NUCLEOTIDE SEQUENCE [LARGE SCALE GENOMIC DNA]</scope>
    <source>
        <strain evidence="2 3">ETA_A8</strain>
    </source>
</reference>
<proteinExistence type="predicted"/>
<keyword evidence="1" id="KW-0812">Transmembrane</keyword>
<accession>A0A517YKR9</accession>
<gene>
    <name evidence="2" type="ORF">ETAA8_59690</name>
</gene>
<keyword evidence="1" id="KW-1133">Transmembrane helix</keyword>
<name>A0A517YKR9_9BACT</name>
<dbReference type="KEGG" id="aagg:ETAA8_59690"/>
<evidence type="ECO:0000313" key="2">
    <source>
        <dbReference type="EMBL" id="QDU30820.1"/>
    </source>
</evidence>
<dbReference type="RefSeq" id="WP_145096898.1">
    <property type="nucleotide sequence ID" value="NZ_CP036274.1"/>
</dbReference>
<dbReference type="AlphaFoldDB" id="A0A517YKR9"/>
<organism evidence="2 3">
    <name type="scientific">Anatilimnocola aggregata</name>
    <dbReference type="NCBI Taxonomy" id="2528021"/>
    <lineage>
        <taxon>Bacteria</taxon>
        <taxon>Pseudomonadati</taxon>
        <taxon>Planctomycetota</taxon>
        <taxon>Planctomycetia</taxon>
        <taxon>Pirellulales</taxon>
        <taxon>Pirellulaceae</taxon>
        <taxon>Anatilimnocola</taxon>
    </lineage>
</organism>
<protein>
    <submittedName>
        <fullName evidence="2">Uncharacterized protein</fullName>
    </submittedName>
</protein>
<keyword evidence="3" id="KW-1185">Reference proteome</keyword>
<evidence type="ECO:0000256" key="1">
    <source>
        <dbReference type="SAM" id="Phobius"/>
    </source>
</evidence>
<dbReference type="EMBL" id="CP036274">
    <property type="protein sequence ID" value="QDU30820.1"/>
    <property type="molecule type" value="Genomic_DNA"/>
</dbReference>